<keyword evidence="3" id="KW-1185">Reference proteome</keyword>
<evidence type="ECO:0000256" key="1">
    <source>
        <dbReference type="SAM" id="MobiDB-lite"/>
    </source>
</evidence>
<feature type="compositionally biased region" description="Polar residues" evidence="1">
    <location>
        <begin position="67"/>
        <end position="81"/>
    </location>
</feature>
<feature type="region of interest" description="Disordered" evidence="1">
    <location>
        <begin position="192"/>
        <end position="228"/>
    </location>
</feature>
<feature type="region of interest" description="Disordered" evidence="1">
    <location>
        <begin position="110"/>
        <end position="157"/>
    </location>
</feature>
<dbReference type="OrthoDB" id="3266602at2759"/>
<dbReference type="Proteomes" id="UP001148786">
    <property type="component" value="Unassembled WGS sequence"/>
</dbReference>
<gene>
    <name evidence="2" type="ORF">NLJ89_g1752</name>
</gene>
<dbReference type="EMBL" id="JANKHO010000096">
    <property type="protein sequence ID" value="KAJ3515459.1"/>
    <property type="molecule type" value="Genomic_DNA"/>
</dbReference>
<evidence type="ECO:0000313" key="2">
    <source>
        <dbReference type="EMBL" id="KAJ3515459.1"/>
    </source>
</evidence>
<feature type="compositionally biased region" description="Basic and acidic residues" evidence="1">
    <location>
        <begin position="45"/>
        <end position="61"/>
    </location>
</feature>
<accession>A0A9W8MZG7</accession>
<feature type="compositionally biased region" description="Polar residues" evidence="1">
    <location>
        <begin position="358"/>
        <end position="378"/>
    </location>
</feature>
<feature type="region of interest" description="Disordered" evidence="1">
    <location>
        <begin position="287"/>
        <end position="400"/>
    </location>
</feature>
<evidence type="ECO:0000313" key="3">
    <source>
        <dbReference type="Proteomes" id="UP001148786"/>
    </source>
</evidence>
<feature type="region of interest" description="Disordered" evidence="1">
    <location>
        <begin position="20"/>
        <end position="94"/>
    </location>
</feature>
<proteinExistence type="predicted"/>
<organism evidence="2 3">
    <name type="scientific">Agrocybe chaxingu</name>
    <dbReference type="NCBI Taxonomy" id="84603"/>
    <lineage>
        <taxon>Eukaryota</taxon>
        <taxon>Fungi</taxon>
        <taxon>Dikarya</taxon>
        <taxon>Basidiomycota</taxon>
        <taxon>Agaricomycotina</taxon>
        <taxon>Agaricomycetes</taxon>
        <taxon>Agaricomycetidae</taxon>
        <taxon>Agaricales</taxon>
        <taxon>Agaricineae</taxon>
        <taxon>Strophariaceae</taxon>
        <taxon>Agrocybe</taxon>
    </lineage>
</organism>
<dbReference type="AlphaFoldDB" id="A0A9W8MZG7"/>
<comment type="caution">
    <text evidence="2">The sequence shown here is derived from an EMBL/GenBank/DDBJ whole genome shotgun (WGS) entry which is preliminary data.</text>
</comment>
<feature type="compositionally biased region" description="Polar residues" evidence="1">
    <location>
        <begin position="337"/>
        <end position="351"/>
    </location>
</feature>
<feature type="compositionally biased region" description="Polar residues" evidence="1">
    <location>
        <begin position="115"/>
        <end position="124"/>
    </location>
</feature>
<reference evidence="2" key="1">
    <citation type="submission" date="2022-07" db="EMBL/GenBank/DDBJ databases">
        <title>Genome Sequence of Agrocybe chaxingu.</title>
        <authorList>
            <person name="Buettner E."/>
        </authorList>
    </citation>
    <scope>NUCLEOTIDE SEQUENCE</scope>
    <source>
        <strain evidence="2">MP-N11</strain>
    </source>
</reference>
<sequence>MHVFYATALHRASLSELLGTTDSQQGAPRSDLDPHQSPVANNGDTHGDVEMKTAELNHPEVEGAVPSVQSEQATTETSNAKESSRIEPPSKHQKLALAVKPTVAIPSVPPMQLTPLVQPTSSVQPPLPDPSTPSEEVPKTAPDSLKPKKNVSSKPPRALKLCSSPDCTGIVFFESSATRCLQCVKRDWKSMKTKRLPGASQQNKEDVTSAFATTTTSEVSEKKTNKKKSVTWADRLTPVSTISEESGLADVSRAKSLSIKIRPLKDIKNDDLPPNIANPDCRTVAEAIPSFIQGSSKDGAPAVPPESMQDSPELDTKEEATLARPPTSPRDDESKSSFESNALSSTPSLTDQMDRNITDTISGWDSDLSELTDSTQTESEVESDEAGSDKKDETTTTSGFKIRIPARPTAPAIKLSVEVLRHVPSSRPGIPAQTTEFKGQAYSTGRRARAGANTGTPFPGGLLTDAQEISKDPVALVAGARLCSVRDCTYIIAPVSEYRWKMCTLCRLRRRERKRLEKVSKDATGTEPEASDMNKLELDPTRALRALCIGRQLWLVKESGNAPEAQTILRQASQAHSKPRGPTPYPQYKCFMVLLADFKNRLNGFLKGQALFYLFKSAEPKVATAKTMFAFDSEYSIVAVDFNIIGRKDEIDGHALKMKREFEHVARVKFHSKRLVSVLDGGGVSVRFVCNYQVPILQPMLEKDGISISTFAKTMQGELEIAVVPDRSHRFLPGHRTIIRFRLLG</sequence>
<protein>
    <submittedName>
        <fullName evidence="2">Uncharacterized protein</fullName>
    </submittedName>
</protein>
<name>A0A9W8MZG7_9AGAR</name>